<keyword evidence="1" id="KW-1133">Transmembrane helix</keyword>
<feature type="transmembrane region" description="Helical" evidence="1">
    <location>
        <begin position="6"/>
        <end position="28"/>
    </location>
</feature>
<dbReference type="AlphaFoldDB" id="A0AAU9JTA6"/>
<feature type="transmembrane region" description="Helical" evidence="1">
    <location>
        <begin position="153"/>
        <end position="171"/>
    </location>
</feature>
<comment type="caution">
    <text evidence="2">The sequence shown here is derived from an EMBL/GenBank/DDBJ whole genome shotgun (WGS) entry which is preliminary data.</text>
</comment>
<protein>
    <submittedName>
        <fullName evidence="2">Uncharacterized protein</fullName>
    </submittedName>
</protein>
<evidence type="ECO:0000313" key="3">
    <source>
        <dbReference type="Proteomes" id="UP001162131"/>
    </source>
</evidence>
<organism evidence="2 3">
    <name type="scientific">Blepharisma stoltei</name>
    <dbReference type="NCBI Taxonomy" id="1481888"/>
    <lineage>
        <taxon>Eukaryota</taxon>
        <taxon>Sar</taxon>
        <taxon>Alveolata</taxon>
        <taxon>Ciliophora</taxon>
        <taxon>Postciliodesmatophora</taxon>
        <taxon>Heterotrichea</taxon>
        <taxon>Heterotrichida</taxon>
        <taxon>Blepharismidae</taxon>
        <taxon>Blepharisma</taxon>
    </lineage>
</organism>
<dbReference type="EMBL" id="CAJZBQ010000052">
    <property type="protein sequence ID" value="CAG9330992.1"/>
    <property type="molecule type" value="Genomic_DNA"/>
</dbReference>
<accession>A0AAU9JTA6</accession>
<keyword evidence="1" id="KW-0472">Membrane</keyword>
<feature type="transmembrane region" description="Helical" evidence="1">
    <location>
        <begin position="49"/>
        <end position="73"/>
    </location>
</feature>
<proteinExistence type="predicted"/>
<evidence type="ECO:0000313" key="2">
    <source>
        <dbReference type="EMBL" id="CAG9330992.1"/>
    </source>
</evidence>
<name>A0AAU9JTA6_9CILI</name>
<dbReference type="Proteomes" id="UP001162131">
    <property type="component" value="Unassembled WGS sequence"/>
</dbReference>
<sequence length="181" mass="21895">MNWYSTIWYWWSWYSLFPFVFITLYRLRNQESSFGLKEKALKTFTLDKIFRFLLIPMIAYYILDSIYIIMQYYRMDGCNLSFLSHHLVTLSGVPACYKLPYYPWFLMAPITWHALLIAWPYETWLNYPYLAIISLMAYGLMQKPWKDLPAYQSVFKVGYWLVPTLVGLWFWDCKNDLANVL</sequence>
<feature type="transmembrane region" description="Helical" evidence="1">
    <location>
        <begin position="124"/>
        <end position="141"/>
    </location>
</feature>
<reference evidence="2" key="1">
    <citation type="submission" date="2021-09" db="EMBL/GenBank/DDBJ databases">
        <authorList>
            <consortium name="AG Swart"/>
            <person name="Singh M."/>
            <person name="Singh A."/>
            <person name="Seah K."/>
            <person name="Emmerich C."/>
        </authorList>
    </citation>
    <scope>NUCLEOTIDE SEQUENCE</scope>
    <source>
        <strain evidence="2">ATCC30299</strain>
    </source>
</reference>
<gene>
    <name evidence="2" type="ORF">BSTOLATCC_MIC52398</name>
</gene>
<keyword evidence="3" id="KW-1185">Reference proteome</keyword>
<evidence type="ECO:0000256" key="1">
    <source>
        <dbReference type="SAM" id="Phobius"/>
    </source>
</evidence>
<keyword evidence="1" id="KW-0812">Transmembrane</keyword>